<dbReference type="Proteomes" id="UP000717624">
    <property type="component" value="Unassembled WGS sequence"/>
</dbReference>
<sequence>MGFDQAPFSQREQAVNLKLQLFVLHPFRYLIQFALTRLNDHKFRVCIIRFGDVGDVGGSISDCWNEWWLTSVT</sequence>
<accession>A0A938XVN8</accession>
<evidence type="ECO:0000313" key="1">
    <source>
        <dbReference type="EMBL" id="MBM7588560.1"/>
    </source>
</evidence>
<dbReference type="EMBL" id="JAFBEB010000001">
    <property type="protein sequence ID" value="MBM7588560.1"/>
    <property type="molecule type" value="Genomic_DNA"/>
</dbReference>
<comment type="caution">
    <text evidence="1">The sequence shown here is derived from an EMBL/GenBank/DDBJ whole genome shotgun (WGS) entry which is preliminary data.</text>
</comment>
<evidence type="ECO:0000313" key="2">
    <source>
        <dbReference type="Proteomes" id="UP000717624"/>
    </source>
</evidence>
<proteinExistence type="predicted"/>
<gene>
    <name evidence="1" type="ORF">JOD01_000146</name>
</gene>
<organism evidence="1 2">
    <name type="scientific">Brevibacillus fulvus</name>
    <dbReference type="NCBI Taxonomy" id="1125967"/>
    <lineage>
        <taxon>Bacteria</taxon>
        <taxon>Bacillati</taxon>
        <taxon>Bacillota</taxon>
        <taxon>Bacilli</taxon>
        <taxon>Bacillales</taxon>
        <taxon>Paenibacillaceae</taxon>
        <taxon>Brevibacillus</taxon>
    </lineage>
</organism>
<protein>
    <submittedName>
        <fullName evidence="1">Uncharacterized protein</fullName>
    </submittedName>
</protein>
<name>A0A938XVN8_9BACL</name>
<dbReference type="AlphaFoldDB" id="A0A938XVN8"/>
<reference evidence="1" key="1">
    <citation type="submission" date="2021-01" db="EMBL/GenBank/DDBJ databases">
        <title>Genomic Encyclopedia of Type Strains, Phase IV (KMG-IV): sequencing the most valuable type-strain genomes for metagenomic binning, comparative biology and taxonomic classification.</title>
        <authorList>
            <person name="Goeker M."/>
        </authorList>
    </citation>
    <scope>NUCLEOTIDE SEQUENCE</scope>
    <source>
        <strain evidence="1">DSM 25523</strain>
    </source>
</reference>
<keyword evidence="2" id="KW-1185">Reference proteome</keyword>